<dbReference type="GeneID" id="92381713"/>
<comment type="catalytic activity">
    <reaction evidence="1">
        <text>S-ubiquitinyl-[E2 ubiquitin-conjugating enzyme]-L-cysteine + [acceptor protein]-L-lysine = [E2 ubiquitin-conjugating enzyme]-L-cysteine + N(6)-ubiquitinyl-[acceptor protein]-L-lysine.</text>
        <dbReference type="EC" id="2.3.2.27"/>
    </reaction>
</comment>
<dbReference type="EC" id="2.3.2.27" evidence="2"/>
<protein>
    <recommendedName>
        <fullName evidence="2">RING-type E3 ubiquitin transferase</fullName>
        <ecNumber evidence="2">2.3.2.27</ecNumber>
    </recommendedName>
</protein>
<dbReference type="SMART" id="SM00504">
    <property type="entry name" value="Ubox"/>
    <property type="match status" value="1"/>
</dbReference>
<feature type="domain" description="U-box" evidence="4">
    <location>
        <begin position="554"/>
        <end position="616"/>
    </location>
</feature>
<accession>A0A1G4I4E7</accession>
<evidence type="ECO:0000259" key="4">
    <source>
        <dbReference type="SMART" id="SM00504"/>
    </source>
</evidence>
<dbReference type="Proteomes" id="UP000195570">
    <property type="component" value="Unassembled WGS sequence"/>
</dbReference>
<dbReference type="AlphaFoldDB" id="A0A1G4I4E7"/>
<evidence type="ECO:0000256" key="3">
    <source>
        <dbReference type="SAM" id="MobiDB-lite"/>
    </source>
</evidence>
<comment type="caution">
    <text evidence="5">The sequence shown here is derived from an EMBL/GenBank/DDBJ whole genome shotgun (WGS) entry which is preliminary data.</text>
</comment>
<dbReference type="SUPFAM" id="SSF48371">
    <property type="entry name" value="ARM repeat"/>
    <property type="match status" value="1"/>
</dbReference>
<keyword evidence="6" id="KW-1185">Reference proteome</keyword>
<dbReference type="InterPro" id="IPR013083">
    <property type="entry name" value="Znf_RING/FYVE/PHD"/>
</dbReference>
<dbReference type="Pfam" id="PF04564">
    <property type="entry name" value="U-box"/>
    <property type="match status" value="1"/>
</dbReference>
<feature type="compositionally biased region" description="Basic residues" evidence="3">
    <location>
        <begin position="540"/>
        <end position="551"/>
    </location>
</feature>
<dbReference type="Gene3D" id="3.30.40.10">
    <property type="entry name" value="Zinc/RING finger domain, C3HC4 (zinc finger)"/>
    <property type="match status" value="1"/>
</dbReference>
<dbReference type="GO" id="GO:0016567">
    <property type="term" value="P:protein ubiquitination"/>
    <property type="evidence" value="ECO:0007669"/>
    <property type="project" value="InterPro"/>
</dbReference>
<evidence type="ECO:0000256" key="2">
    <source>
        <dbReference type="ARBA" id="ARBA00012483"/>
    </source>
</evidence>
<dbReference type="GO" id="GO:0061630">
    <property type="term" value="F:ubiquitin protein ligase activity"/>
    <property type="evidence" value="ECO:0007669"/>
    <property type="project" value="UniProtKB-EC"/>
</dbReference>
<reference evidence="5" key="1">
    <citation type="submission" date="2016-09" db="EMBL/GenBank/DDBJ databases">
        <authorList>
            <person name="Hebert L."/>
            <person name="Moumen B."/>
        </authorList>
    </citation>
    <scope>NUCLEOTIDE SEQUENCE [LARGE SCALE GENOMIC DNA]</scope>
    <source>
        <strain evidence="5">OVI</strain>
    </source>
</reference>
<proteinExistence type="predicted"/>
<evidence type="ECO:0000313" key="5">
    <source>
        <dbReference type="EMBL" id="SCU66601.1"/>
    </source>
</evidence>
<evidence type="ECO:0000313" key="6">
    <source>
        <dbReference type="Proteomes" id="UP000195570"/>
    </source>
</evidence>
<organism evidence="5 6">
    <name type="scientific">Trypanosoma equiperdum</name>
    <dbReference type="NCBI Taxonomy" id="5694"/>
    <lineage>
        <taxon>Eukaryota</taxon>
        <taxon>Discoba</taxon>
        <taxon>Euglenozoa</taxon>
        <taxon>Kinetoplastea</taxon>
        <taxon>Metakinetoplastina</taxon>
        <taxon>Trypanosomatida</taxon>
        <taxon>Trypanosomatidae</taxon>
        <taxon>Trypanosoma</taxon>
    </lineage>
</organism>
<dbReference type="EMBL" id="CZPT02000578">
    <property type="protein sequence ID" value="SCU66601.1"/>
    <property type="molecule type" value="Genomic_DNA"/>
</dbReference>
<evidence type="ECO:0000256" key="1">
    <source>
        <dbReference type="ARBA" id="ARBA00000900"/>
    </source>
</evidence>
<feature type="region of interest" description="Disordered" evidence="3">
    <location>
        <begin position="519"/>
        <end position="551"/>
    </location>
</feature>
<dbReference type="InterPro" id="IPR003613">
    <property type="entry name" value="Ubox_domain"/>
</dbReference>
<dbReference type="SUPFAM" id="SSF57850">
    <property type="entry name" value="RING/U-box"/>
    <property type="match status" value="1"/>
</dbReference>
<gene>
    <name evidence="5" type="ORF">TEOVI_000777900</name>
</gene>
<sequence>MSVHSAISSFIQQNPGDVSISILSCVVSCLSEPGVASNLVDQHRPICCKFMEHLINVINDGTKNPGVRLMAMECIYTLSAIPNDNFRRGDLFDAVQKLNESFEAFLESQAPNEAGDAGSLNEMLTIILFRCSGYNRLNAGDLLQQIFNGDDTRLVAALQSIIKNRSLEWDILHACIRCMYQLTTPASYFAAPEDNQPIETTKISAFQDKVSTLLIHLSQQNALHELFVEIGSRWEAAVQEFQLDSIIEGKTQLSKALLEGVTMNFVMVFRYLSVMLLNVADFCERMDLVHAYQNSFTERHQNFLVKTAIPFIRLAVRGWEATRDPAAPADSQENPYMNVAITALRLLRFVLYGASSPVPEEPLAAALASLTQQVHSMEELLRTEYVGMLVLVLTTEILCNVNAAAIPTLAPLFTKFVTTVVEDKSPLRPGAQFNTAQAFAYCIANETSTYCMNENESVIFLRDKLQDDDTVAVGQAAVAIRALEEQLTVLQSLMMELAIGQLLGDLCLLIPVGPGGEQARPRANWGAPPNLCDEADTEKRRKTGDKKKRKHPQEYVCMLTKKLMREPVLLSNGHRFELDVLQKVVDRVGHVDPLTGEAFTDEISVDAGLQQEIARYRVEMAARGDASAVA</sequence>
<dbReference type="RefSeq" id="XP_067078028.1">
    <property type="nucleotide sequence ID" value="XM_067221927.1"/>
</dbReference>
<name>A0A1G4I4E7_TRYEQ</name>
<dbReference type="VEuPathDB" id="TriTrypDB:TEOVI_000777900"/>
<dbReference type="InterPro" id="IPR016024">
    <property type="entry name" value="ARM-type_fold"/>
</dbReference>